<feature type="domain" description="AB hydrolase-1" evidence="1">
    <location>
        <begin position="90"/>
        <end position="326"/>
    </location>
</feature>
<evidence type="ECO:0000313" key="3">
    <source>
        <dbReference type="Proteomes" id="UP000070700"/>
    </source>
</evidence>
<proteinExistence type="predicted"/>
<dbReference type="GeneID" id="28825680"/>
<dbReference type="GO" id="GO:0016020">
    <property type="term" value="C:membrane"/>
    <property type="evidence" value="ECO:0007669"/>
    <property type="project" value="TreeGrafter"/>
</dbReference>
<dbReference type="InterPro" id="IPR050266">
    <property type="entry name" value="AB_hydrolase_sf"/>
</dbReference>
<dbReference type="Pfam" id="PF00561">
    <property type="entry name" value="Abhydrolase_1"/>
    <property type="match status" value="1"/>
</dbReference>
<dbReference type="RefSeq" id="XP_018064819.1">
    <property type="nucleotide sequence ID" value="XM_018215954.1"/>
</dbReference>
<dbReference type="EMBL" id="KQ947429">
    <property type="protein sequence ID" value="KUJ10464.1"/>
    <property type="molecule type" value="Genomic_DNA"/>
</dbReference>
<organism evidence="2 3">
    <name type="scientific">Mollisia scopiformis</name>
    <name type="common">Conifer needle endophyte fungus</name>
    <name type="synonym">Phialocephala scopiformis</name>
    <dbReference type="NCBI Taxonomy" id="149040"/>
    <lineage>
        <taxon>Eukaryota</taxon>
        <taxon>Fungi</taxon>
        <taxon>Dikarya</taxon>
        <taxon>Ascomycota</taxon>
        <taxon>Pezizomycotina</taxon>
        <taxon>Leotiomycetes</taxon>
        <taxon>Helotiales</taxon>
        <taxon>Mollisiaceae</taxon>
        <taxon>Mollisia</taxon>
    </lineage>
</organism>
<accession>A0A132BF18</accession>
<name>A0A132BF18_MOLSC</name>
<keyword evidence="3" id="KW-1185">Reference proteome</keyword>
<reference evidence="2 3" key="1">
    <citation type="submission" date="2015-10" db="EMBL/GenBank/DDBJ databases">
        <title>Full genome of DAOMC 229536 Phialocephala scopiformis, a fungal endophyte of spruce producing the potent anti-insectan compound rugulosin.</title>
        <authorList>
            <consortium name="DOE Joint Genome Institute"/>
            <person name="Walker A.K."/>
            <person name="Frasz S.L."/>
            <person name="Seifert K.A."/>
            <person name="Miller J.D."/>
            <person name="Mondo S.J."/>
            <person name="Labutti K."/>
            <person name="Lipzen A."/>
            <person name="Dockter R."/>
            <person name="Kennedy M."/>
            <person name="Grigoriev I.V."/>
            <person name="Spatafora J.W."/>
        </authorList>
    </citation>
    <scope>NUCLEOTIDE SEQUENCE [LARGE SCALE GENOMIC DNA]</scope>
    <source>
        <strain evidence="2 3">CBS 120377</strain>
    </source>
</reference>
<dbReference type="GO" id="GO:0016787">
    <property type="term" value="F:hydrolase activity"/>
    <property type="evidence" value="ECO:0007669"/>
    <property type="project" value="UniProtKB-KW"/>
</dbReference>
<gene>
    <name evidence="2" type="ORF">LY89DRAFT_689700</name>
</gene>
<dbReference type="AlphaFoldDB" id="A0A132BF18"/>
<keyword evidence="2" id="KW-0378">Hydrolase</keyword>
<sequence>MDAVLSSTTALVSFSILTTLTAITVSRLIFRGDEVKVIKSPAATLLPKLSLTEIAALPYPPDALPGGRDVESPYGTVRVFEWGPEHGRKVLLVHGITTPGLALGAVAHGLVERGCRVMIFDAWGRGYSDAPADLVYDERLYATQILLAVTSSPLSWTGGLNGGFSVIGYSLGGGISICFTSYFQNMVKSLVLLTPTSLIRDSRLGVQKYFPILFSIIPEPILEVLLKKRLQRPMFPKENRESVATAEVTPNEAILKEPPPSLKYPDVTVFAATQWNIQTHPGFIRSFTSVARFGPAAGQHAAWRRLLQKKRKILIIVASHDPIIVTEELKPDVEEVVRDSGTDIVWREIDGAHDIPTTDPDKIVRDICAFWEM</sequence>
<dbReference type="Gene3D" id="3.40.50.1820">
    <property type="entry name" value="alpha/beta hydrolase"/>
    <property type="match status" value="1"/>
</dbReference>
<protein>
    <submittedName>
        <fullName evidence="2">Alpha/beta-hydrolase</fullName>
    </submittedName>
</protein>
<dbReference type="OrthoDB" id="408373at2759"/>
<dbReference type="KEGG" id="psco:LY89DRAFT_689700"/>
<dbReference type="Proteomes" id="UP000070700">
    <property type="component" value="Unassembled WGS sequence"/>
</dbReference>
<dbReference type="InterPro" id="IPR029058">
    <property type="entry name" value="AB_hydrolase_fold"/>
</dbReference>
<dbReference type="InParanoid" id="A0A132BF18"/>
<dbReference type="SUPFAM" id="SSF53474">
    <property type="entry name" value="alpha/beta-Hydrolases"/>
    <property type="match status" value="1"/>
</dbReference>
<evidence type="ECO:0000313" key="2">
    <source>
        <dbReference type="EMBL" id="KUJ10464.1"/>
    </source>
</evidence>
<evidence type="ECO:0000259" key="1">
    <source>
        <dbReference type="Pfam" id="PF00561"/>
    </source>
</evidence>
<dbReference type="PANTHER" id="PTHR43798:SF33">
    <property type="entry name" value="HYDROLASE, PUTATIVE (AFU_ORTHOLOGUE AFUA_2G14860)-RELATED"/>
    <property type="match status" value="1"/>
</dbReference>
<dbReference type="InterPro" id="IPR000073">
    <property type="entry name" value="AB_hydrolase_1"/>
</dbReference>
<dbReference type="PANTHER" id="PTHR43798">
    <property type="entry name" value="MONOACYLGLYCEROL LIPASE"/>
    <property type="match status" value="1"/>
</dbReference>